<keyword evidence="10" id="KW-1185">Reference proteome</keyword>
<evidence type="ECO:0008006" key="11">
    <source>
        <dbReference type="Google" id="ProtNLM"/>
    </source>
</evidence>
<feature type="chain" id="PRO_5032653031" description="Lipoprotein" evidence="8">
    <location>
        <begin position="30"/>
        <end position="212"/>
    </location>
</feature>
<evidence type="ECO:0000313" key="10">
    <source>
        <dbReference type="Proteomes" id="UP000582974"/>
    </source>
</evidence>
<comment type="subcellular location">
    <subcellularLocation>
        <location evidence="1">Cell membrane</location>
        <topology evidence="1">Lipid-anchor</topology>
    </subcellularLocation>
</comment>
<feature type="signal peptide" evidence="8">
    <location>
        <begin position="1"/>
        <end position="29"/>
    </location>
</feature>
<evidence type="ECO:0000256" key="3">
    <source>
        <dbReference type="ARBA" id="ARBA00022729"/>
    </source>
</evidence>
<feature type="region of interest" description="Disordered" evidence="7">
    <location>
        <begin position="177"/>
        <end position="212"/>
    </location>
</feature>
<dbReference type="RefSeq" id="WP_180891380.1">
    <property type="nucleotide sequence ID" value="NZ_JACCKD010000001.1"/>
</dbReference>
<keyword evidence="5" id="KW-0564">Palmitate</keyword>
<organism evidence="9 10">
    <name type="scientific">Haloechinothrix aidingensis</name>
    <dbReference type="NCBI Taxonomy" id="2752311"/>
    <lineage>
        <taxon>Bacteria</taxon>
        <taxon>Bacillati</taxon>
        <taxon>Actinomycetota</taxon>
        <taxon>Actinomycetes</taxon>
        <taxon>Pseudonocardiales</taxon>
        <taxon>Pseudonocardiaceae</taxon>
        <taxon>Haloechinothrix</taxon>
    </lineage>
</organism>
<dbReference type="EMBL" id="JACCKD010000001">
    <property type="protein sequence ID" value="MBA0124523.1"/>
    <property type="molecule type" value="Genomic_DNA"/>
</dbReference>
<dbReference type="Pfam" id="PF16708">
    <property type="entry name" value="LppA"/>
    <property type="match status" value="1"/>
</dbReference>
<evidence type="ECO:0000256" key="6">
    <source>
        <dbReference type="ARBA" id="ARBA00023288"/>
    </source>
</evidence>
<dbReference type="GO" id="GO:0005886">
    <property type="term" value="C:plasma membrane"/>
    <property type="evidence" value="ECO:0007669"/>
    <property type="project" value="UniProtKB-SubCell"/>
</dbReference>
<evidence type="ECO:0000256" key="8">
    <source>
        <dbReference type="SAM" id="SignalP"/>
    </source>
</evidence>
<reference evidence="9 10" key="1">
    <citation type="submission" date="2020-07" db="EMBL/GenBank/DDBJ databases">
        <title>Genome of Haloechinothrix sp.</title>
        <authorList>
            <person name="Tang S.-K."/>
            <person name="Yang L."/>
            <person name="Zhu W.-Y."/>
        </authorList>
    </citation>
    <scope>NUCLEOTIDE SEQUENCE [LARGE SCALE GENOMIC DNA]</scope>
    <source>
        <strain evidence="9 10">YIM 98757</strain>
    </source>
</reference>
<comment type="caution">
    <text evidence="9">The sequence shown here is derived from an EMBL/GenBank/DDBJ whole genome shotgun (WGS) entry which is preliminary data.</text>
</comment>
<dbReference type="PROSITE" id="PS51257">
    <property type="entry name" value="PROKAR_LIPOPROTEIN"/>
    <property type="match status" value="1"/>
</dbReference>
<proteinExistence type="predicted"/>
<accession>A0A838A0B7</accession>
<evidence type="ECO:0000256" key="4">
    <source>
        <dbReference type="ARBA" id="ARBA00023136"/>
    </source>
</evidence>
<dbReference type="Gene3D" id="3.30.2030.20">
    <property type="match status" value="1"/>
</dbReference>
<sequence length="212" mass="23659">MNSRTRARPLNTTAALTICALLLAGCAAGDPDDRSDMTLEEQYEQVAQRPDIDEAIKAYEQLHNKVQAELREKFDLPAWEKGTHEETRTPGCGDFPDLIGWDAESSSLQSWVSEASISLEDWSQAKAILRTFSQEHGFDKVSIDIAQSDNLAYELMNDTGAKITLRSGRGSNVLLGGATGCHLTPGAKERGRPISQEERREMDEEEREQYRE</sequence>
<keyword evidence="6" id="KW-0449">Lipoprotein</keyword>
<name>A0A838A0B7_9PSEU</name>
<gene>
    <name evidence="9" type="ORF">H0B56_03110</name>
</gene>
<evidence type="ECO:0000256" key="7">
    <source>
        <dbReference type="SAM" id="MobiDB-lite"/>
    </source>
</evidence>
<protein>
    <recommendedName>
        <fullName evidence="11">Lipoprotein</fullName>
    </recommendedName>
</protein>
<evidence type="ECO:0000256" key="5">
    <source>
        <dbReference type="ARBA" id="ARBA00023139"/>
    </source>
</evidence>
<dbReference type="InterPro" id="IPR032018">
    <property type="entry name" value="LppA/LppB/LprP"/>
</dbReference>
<keyword evidence="2" id="KW-1003">Cell membrane</keyword>
<dbReference type="AlphaFoldDB" id="A0A838A0B7"/>
<dbReference type="Proteomes" id="UP000582974">
    <property type="component" value="Unassembled WGS sequence"/>
</dbReference>
<evidence type="ECO:0000256" key="1">
    <source>
        <dbReference type="ARBA" id="ARBA00004193"/>
    </source>
</evidence>
<feature type="compositionally biased region" description="Basic and acidic residues" evidence="7">
    <location>
        <begin position="187"/>
        <end position="212"/>
    </location>
</feature>
<keyword evidence="4" id="KW-0472">Membrane</keyword>
<evidence type="ECO:0000256" key="2">
    <source>
        <dbReference type="ARBA" id="ARBA00022475"/>
    </source>
</evidence>
<keyword evidence="3 8" id="KW-0732">Signal</keyword>
<evidence type="ECO:0000313" key="9">
    <source>
        <dbReference type="EMBL" id="MBA0124523.1"/>
    </source>
</evidence>